<accession>A0A0P6WBC1</accession>
<dbReference type="AlphaFoldDB" id="A0A0P6WBC1"/>
<dbReference type="Proteomes" id="UP000048984">
    <property type="component" value="Unassembled WGS sequence"/>
</dbReference>
<keyword evidence="2" id="KW-1185">Reference proteome</keyword>
<organism evidence="1 2">
    <name type="scientific">Prosthecodimorpha hirschii</name>
    <dbReference type="NCBI Taxonomy" id="665126"/>
    <lineage>
        <taxon>Bacteria</taxon>
        <taxon>Pseudomonadati</taxon>
        <taxon>Pseudomonadota</taxon>
        <taxon>Alphaproteobacteria</taxon>
        <taxon>Hyphomicrobiales</taxon>
        <taxon>Ancalomicrobiaceae</taxon>
        <taxon>Prosthecodimorpha</taxon>
    </lineage>
</organism>
<dbReference type="EMBL" id="LJYW01000001">
    <property type="protein sequence ID" value="KPL51883.1"/>
    <property type="molecule type" value="Genomic_DNA"/>
</dbReference>
<protein>
    <submittedName>
        <fullName evidence="1">Uncharacterized protein</fullName>
    </submittedName>
</protein>
<proteinExistence type="predicted"/>
<reference evidence="1 2" key="2">
    <citation type="submission" date="2015-10" db="EMBL/GenBank/DDBJ databases">
        <title>Draft Genome Sequence of Prosthecomicrobium hirschii ATCC 27832.</title>
        <authorList>
            <person name="Daniel J."/>
            <person name="Givan S.A."/>
            <person name="Brun Y.V."/>
            <person name="Brown P.J."/>
        </authorList>
    </citation>
    <scope>NUCLEOTIDE SEQUENCE [LARGE SCALE GENOMIC DNA]</scope>
    <source>
        <strain evidence="1 2">16</strain>
    </source>
</reference>
<sequence length="98" mass="10860">MATITQVFTVSYVAGLLGEDPELVEAIIANDDNLTYGAIITVHTDTDEAILALTTDGIDEIKDMLESARRSDRTWTEFLNDFVSDPEIAARVKTKQLR</sequence>
<evidence type="ECO:0000313" key="1">
    <source>
        <dbReference type="EMBL" id="KPL51883.1"/>
    </source>
</evidence>
<reference evidence="1 2" key="1">
    <citation type="submission" date="2015-09" db="EMBL/GenBank/DDBJ databases">
        <authorList>
            <person name="Jackson K.R."/>
            <person name="Lunt B.L."/>
            <person name="Fisher J.N.B."/>
            <person name="Gardner A.V."/>
            <person name="Bailey M.E."/>
            <person name="Deus L.M."/>
            <person name="Earl A.S."/>
            <person name="Gibby P.D."/>
            <person name="Hartmann K.A."/>
            <person name="Liu J.E."/>
            <person name="Manci A.M."/>
            <person name="Nielsen D.A."/>
            <person name="Solomon M.B."/>
            <person name="Breakwell D.P."/>
            <person name="Burnett S.H."/>
            <person name="Grose J.H."/>
        </authorList>
    </citation>
    <scope>NUCLEOTIDE SEQUENCE [LARGE SCALE GENOMIC DNA]</scope>
    <source>
        <strain evidence="1 2">16</strain>
    </source>
</reference>
<name>A0A0P6WBC1_9HYPH</name>
<gene>
    <name evidence="1" type="ORF">ABB55_06285</name>
</gene>
<evidence type="ECO:0000313" key="2">
    <source>
        <dbReference type="Proteomes" id="UP000048984"/>
    </source>
</evidence>
<dbReference type="RefSeq" id="WP_054358046.1">
    <property type="nucleotide sequence ID" value="NZ_LJYW01000001.1"/>
</dbReference>
<comment type="caution">
    <text evidence="1">The sequence shown here is derived from an EMBL/GenBank/DDBJ whole genome shotgun (WGS) entry which is preliminary data.</text>
</comment>